<keyword evidence="1" id="KW-0812">Transmembrane</keyword>
<dbReference type="GO" id="GO:0004016">
    <property type="term" value="F:adenylate cyclase activity"/>
    <property type="evidence" value="ECO:0007669"/>
    <property type="project" value="UniProtKB-ARBA"/>
</dbReference>
<proteinExistence type="predicted"/>
<accession>A0A4S4N9U3</accession>
<dbReference type="PANTHER" id="PTHR43081:SF19">
    <property type="entry name" value="PH-SENSITIVE ADENYLATE CYCLASE RV1264"/>
    <property type="match status" value="1"/>
</dbReference>
<dbReference type="PROSITE" id="PS50125">
    <property type="entry name" value="GUANYLATE_CYCLASE_2"/>
    <property type="match status" value="1"/>
</dbReference>
<evidence type="ECO:0000256" key="1">
    <source>
        <dbReference type="SAM" id="Phobius"/>
    </source>
</evidence>
<dbReference type="SUPFAM" id="SSF55073">
    <property type="entry name" value="Nucleotide cyclase"/>
    <property type="match status" value="1"/>
</dbReference>
<comment type="caution">
    <text evidence="3">The sequence shown here is derived from an EMBL/GenBank/DDBJ whole genome shotgun (WGS) entry which is preliminary data.</text>
</comment>
<dbReference type="GO" id="GO:0006171">
    <property type="term" value="P:cAMP biosynthetic process"/>
    <property type="evidence" value="ECO:0007669"/>
    <property type="project" value="TreeGrafter"/>
</dbReference>
<dbReference type="GO" id="GO:0035556">
    <property type="term" value="P:intracellular signal transduction"/>
    <property type="evidence" value="ECO:0007669"/>
    <property type="project" value="InterPro"/>
</dbReference>
<dbReference type="RefSeq" id="WP_136463501.1">
    <property type="nucleotide sequence ID" value="NZ_SRKY01000003.1"/>
</dbReference>
<keyword evidence="1" id="KW-1133">Transmembrane helix</keyword>
<dbReference type="InterPro" id="IPR001054">
    <property type="entry name" value="A/G_cyclase"/>
</dbReference>
<dbReference type="AlphaFoldDB" id="A0A4S4N9U3"/>
<sequence length="244" mass="25925">MTQAPAIQRKLTTILAADAANFSGRMATDEVATIQALRRSRSVIEGCIAIRGGRVANTAGDGLIAEFPSVVEAVAAAVTIQRSIADAPDLLAFRIGLHLGDVIVEGDDLLGDGVNLAARLEQMAPEGGILVSRQVVDQARGRLDADFRPLAPVTPKHMRDEIEVYGVIADGVKEPGNLAPVLHRTEPPADKAAPAKSKKPQTRYVALTGFVLVVDLLTDGAISWSLLPAAFFGYRLFRARQTPS</sequence>
<dbReference type="Gene3D" id="3.30.70.1230">
    <property type="entry name" value="Nucleotide cyclase"/>
    <property type="match status" value="1"/>
</dbReference>
<dbReference type="Proteomes" id="UP000306602">
    <property type="component" value="Unassembled WGS sequence"/>
</dbReference>
<feature type="transmembrane region" description="Helical" evidence="1">
    <location>
        <begin position="204"/>
        <end position="227"/>
    </location>
</feature>
<evidence type="ECO:0000313" key="4">
    <source>
        <dbReference type="Proteomes" id="UP000306602"/>
    </source>
</evidence>
<keyword evidence="4" id="KW-1185">Reference proteome</keyword>
<keyword evidence="1" id="KW-0472">Membrane</keyword>
<dbReference type="CDD" id="cd07302">
    <property type="entry name" value="CHD"/>
    <property type="match status" value="1"/>
</dbReference>
<protein>
    <submittedName>
        <fullName evidence="3">Adenylate/guanylate cyclase domain-containing protein</fullName>
    </submittedName>
</protein>
<feature type="domain" description="Guanylate cyclase" evidence="2">
    <location>
        <begin position="13"/>
        <end position="121"/>
    </location>
</feature>
<dbReference type="InterPro" id="IPR029787">
    <property type="entry name" value="Nucleotide_cyclase"/>
</dbReference>
<dbReference type="EMBL" id="SRKY01000003">
    <property type="protein sequence ID" value="THH36032.1"/>
    <property type="molecule type" value="Genomic_DNA"/>
</dbReference>
<name>A0A4S4N9U3_9RHOB</name>
<dbReference type="InterPro" id="IPR050697">
    <property type="entry name" value="Adenylyl/Guanylyl_Cyclase_3/4"/>
</dbReference>
<dbReference type="Pfam" id="PF00211">
    <property type="entry name" value="Guanylate_cyc"/>
    <property type="match status" value="1"/>
</dbReference>
<reference evidence="3 4" key="1">
    <citation type="submission" date="2019-04" db="EMBL/GenBank/DDBJ databases">
        <title>Shimia ponticola sp. nov., isolated from seawater.</title>
        <authorList>
            <person name="Kim Y.-O."/>
            <person name="Yoon J.-H."/>
        </authorList>
    </citation>
    <scope>NUCLEOTIDE SEQUENCE [LARGE SCALE GENOMIC DNA]</scope>
    <source>
        <strain evidence="3 4">MYP11</strain>
    </source>
</reference>
<gene>
    <name evidence="3" type="ORF">E4Z66_13275</name>
</gene>
<dbReference type="PANTHER" id="PTHR43081">
    <property type="entry name" value="ADENYLATE CYCLASE, TERMINAL-DIFFERENTIATION SPECIFIC-RELATED"/>
    <property type="match status" value="1"/>
</dbReference>
<organism evidence="3 4">
    <name type="scientific">Aliishimia ponticola</name>
    <dbReference type="NCBI Taxonomy" id="2499833"/>
    <lineage>
        <taxon>Bacteria</taxon>
        <taxon>Pseudomonadati</taxon>
        <taxon>Pseudomonadota</taxon>
        <taxon>Alphaproteobacteria</taxon>
        <taxon>Rhodobacterales</taxon>
        <taxon>Paracoccaceae</taxon>
        <taxon>Aliishimia</taxon>
    </lineage>
</organism>
<evidence type="ECO:0000259" key="2">
    <source>
        <dbReference type="PROSITE" id="PS50125"/>
    </source>
</evidence>
<dbReference type="OrthoDB" id="54411at2"/>
<evidence type="ECO:0000313" key="3">
    <source>
        <dbReference type="EMBL" id="THH36032.1"/>
    </source>
</evidence>